<dbReference type="Gene3D" id="1.20.1260.30">
    <property type="match status" value="1"/>
</dbReference>
<keyword evidence="1" id="KW-0680">Restriction system</keyword>
<reference evidence="2" key="1">
    <citation type="submission" date="2019-03" db="EMBL/GenBank/DDBJ databases">
        <title>Single cell metagenomics reveals metabolic interactions within the superorganism composed of flagellate Streblomastix strix and complex community of Bacteroidetes bacteria on its surface.</title>
        <authorList>
            <person name="Treitli S.C."/>
            <person name="Kolisko M."/>
            <person name="Husnik F."/>
            <person name="Keeling P."/>
            <person name="Hampl V."/>
        </authorList>
    </citation>
    <scope>NUCLEOTIDE SEQUENCE</scope>
    <source>
        <strain evidence="2">STM</strain>
    </source>
</reference>
<dbReference type="EMBL" id="SNRY01000027">
    <property type="protein sequence ID" value="KAA6350487.1"/>
    <property type="molecule type" value="Genomic_DNA"/>
</dbReference>
<gene>
    <name evidence="2" type="ORF">EZS27_002094</name>
</gene>
<name>A0A5J4SWW1_9ZZZZ</name>
<organism evidence="2">
    <name type="scientific">termite gut metagenome</name>
    <dbReference type="NCBI Taxonomy" id="433724"/>
    <lineage>
        <taxon>unclassified sequences</taxon>
        <taxon>metagenomes</taxon>
        <taxon>organismal metagenomes</taxon>
    </lineage>
</organism>
<evidence type="ECO:0000313" key="2">
    <source>
        <dbReference type="EMBL" id="KAA6350487.1"/>
    </source>
</evidence>
<evidence type="ECO:0000256" key="1">
    <source>
        <dbReference type="ARBA" id="ARBA00022747"/>
    </source>
</evidence>
<accession>A0A5J4SWW1</accession>
<comment type="caution">
    <text evidence="2">The sequence shown here is derived from an EMBL/GenBank/DDBJ whole genome shotgun (WGS) entry which is preliminary data.</text>
</comment>
<dbReference type="AlphaFoldDB" id="A0A5J4SWW1"/>
<sequence length="102" mass="11596">MNEEERKIDNPEFDYAALSDDEAEFGRANTVKEKGFYILPSELFSTIRKVVKNDANLNETLAKVFNHIKNSAKGAGNEDDLKGLFDDSGCKLQQIGRYRYQT</sequence>
<dbReference type="InterPro" id="IPR038333">
    <property type="entry name" value="T1MK-like_N_sf"/>
</dbReference>
<protein>
    <submittedName>
        <fullName evidence="2">Uncharacterized protein</fullName>
    </submittedName>
</protein>
<proteinExistence type="predicted"/>
<dbReference type="GO" id="GO:0009307">
    <property type="term" value="P:DNA restriction-modification system"/>
    <property type="evidence" value="ECO:0007669"/>
    <property type="project" value="UniProtKB-KW"/>
</dbReference>